<dbReference type="EMBL" id="CP001804">
    <property type="protein sequence ID" value="ACY13784.1"/>
    <property type="molecule type" value="Genomic_DNA"/>
</dbReference>
<dbReference type="KEGG" id="hoh:Hoch_1220"/>
<dbReference type="AlphaFoldDB" id="D0LS87"/>
<name>D0LS87_HALO1</name>
<keyword evidence="2" id="KW-1185">Reference proteome</keyword>
<organism evidence="1 2">
    <name type="scientific">Haliangium ochraceum (strain DSM 14365 / JCM 11303 / SMP-2)</name>
    <dbReference type="NCBI Taxonomy" id="502025"/>
    <lineage>
        <taxon>Bacteria</taxon>
        <taxon>Pseudomonadati</taxon>
        <taxon>Myxococcota</taxon>
        <taxon>Polyangia</taxon>
        <taxon>Haliangiales</taxon>
        <taxon>Kofleriaceae</taxon>
        <taxon>Haliangium</taxon>
    </lineage>
</organism>
<dbReference type="HOGENOM" id="CLU_979224_0_0_7"/>
<accession>D0LS87</accession>
<evidence type="ECO:0000313" key="1">
    <source>
        <dbReference type="EMBL" id="ACY13784.1"/>
    </source>
</evidence>
<gene>
    <name evidence="1" type="ordered locus">Hoch_1220</name>
</gene>
<dbReference type="Proteomes" id="UP000001880">
    <property type="component" value="Chromosome"/>
</dbReference>
<evidence type="ECO:0000313" key="2">
    <source>
        <dbReference type="Proteomes" id="UP000001880"/>
    </source>
</evidence>
<sequence length="290" mass="32458">MAASEKPMSLQRIKRNLEREVFTDGNQQRFALAKTRNRALQPYDSLAALLAAFDDAAPLSYTDKEAILQALLREHRSGAASLWSAVLVLAFYPMLSGLSRRIRCDVLRRDDLCQMLLEAFLEAVHSAPVAGGRNRTFSYLRLATKRSVFASLRRMQREAQAVQCEAPAPLAQCGERLDGDGRGRLWPDIRPESTDVLDEDALGSLSCFLVEHAGQELDDEKLELIVATTVRGERLGTYVHRRYPSLPPQQRQSIYERVKRQHSRTLAGLRLALSRVHAQLSAGETALYAA</sequence>
<reference evidence="1 2" key="1">
    <citation type="journal article" date="2010" name="Stand. Genomic Sci.">
        <title>Complete genome sequence of Haliangium ochraceum type strain (SMP-2).</title>
        <authorList>
            <consortium name="US DOE Joint Genome Institute (JGI-PGF)"/>
            <person name="Ivanova N."/>
            <person name="Daum C."/>
            <person name="Lang E."/>
            <person name="Abt B."/>
            <person name="Kopitz M."/>
            <person name="Saunders E."/>
            <person name="Lapidus A."/>
            <person name="Lucas S."/>
            <person name="Glavina Del Rio T."/>
            <person name="Nolan M."/>
            <person name="Tice H."/>
            <person name="Copeland A."/>
            <person name="Cheng J.F."/>
            <person name="Chen F."/>
            <person name="Bruce D."/>
            <person name="Goodwin L."/>
            <person name="Pitluck S."/>
            <person name="Mavromatis K."/>
            <person name="Pati A."/>
            <person name="Mikhailova N."/>
            <person name="Chen A."/>
            <person name="Palaniappan K."/>
            <person name="Land M."/>
            <person name="Hauser L."/>
            <person name="Chang Y.J."/>
            <person name="Jeffries C.D."/>
            <person name="Detter J.C."/>
            <person name="Brettin T."/>
            <person name="Rohde M."/>
            <person name="Goker M."/>
            <person name="Bristow J."/>
            <person name="Markowitz V."/>
            <person name="Eisen J.A."/>
            <person name="Hugenholtz P."/>
            <person name="Kyrpides N.C."/>
            <person name="Klenk H.P."/>
        </authorList>
    </citation>
    <scope>NUCLEOTIDE SEQUENCE [LARGE SCALE GENOMIC DNA]</scope>
    <source>
        <strain evidence="2">DSM 14365 / CIP 107738 / JCM 11303 / AJ 13395 / SMP-2</strain>
    </source>
</reference>
<proteinExistence type="predicted"/>
<protein>
    <submittedName>
        <fullName evidence="1">Uncharacterized protein</fullName>
    </submittedName>
</protein>